<dbReference type="EMBL" id="QKZK01000007">
    <property type="protein sequence ID" value="PZX18172.1"/>
    <property type="molecule type" value="Genomic_DNA"/>
</dbReference>
<gene>
    <name evidence="1" type="ORF">LX69_01212</name>
</gene>
<dbReference type="RefSeq" id="WP_111444907.1">
    <property type="nucleotide sequence ID" value="NZ_QKZK01000007.1"/>
</dbReference>
<dbReference type="AlphaFoldDB" id="A0A2W7P436"/>
<dbReference type="PANTHER" id="PTHR36452:SF1">
    <property type="entry name" value="DUF2461 DOMAIN-CONTAINING PROTEIN"/>
    <property type="match status" value="1"/>
</dbReference>
<dbReference type="PANTHER" id="PTHR36452">
    <property type="entry name" value="CHROMOSOME 12, WHOLE GENOME SHOTGUN SEQUENCE"/>
    <property type="match status" value="1"/>
</dbReference>
<comment type="caution">
    <text evidence="1">The sequence shown here is derived from an EMBL/GenBank/DDBJ whole genome shotgun (WGS) entry which is preliminary data.</text>
</comment>
<sequence length="221" mass="25379">MDISIVLDFLKELSANNQREWFHANKAGYETAKAAFERVALEQIMRVIRLDDTVGAVELKDCTYRIYRDTRFSADKTPYKTHMGVYVVRGGKKSPFAGYYLHLEPGNCFVWGGSHMPQPRVLNALREEIFHRTGDFKAIIHHPQFKSLFGDLDGEKLKTAPKGFDKNFVDIDLLRYKSYGAMHTFTDIEVTASDFSEKLDVVMAPMVPLVRFFNNVIEDLE</sequence>
<dbReference type="InterPro" id="IPR015996">
    <property type="entry name" value="UCP028451"/>
</dbReference>
<proteinExistence type="predicted"/>
<dbReference type="Proteomes" id="UP000249239">
    <property type="component" value="Unassembled WGS sequence"/>
</dbReference>
<evidence type="ECO:0000313" key="2">
    <source>
        <dbReference type="Proteomes" id="UP000249239"/>
    </source>
</evidence>
<dbReference type="Pfam" id="PF09365">
    <property type="entry name" value="DUF2461"/>
    <property type="match status" value="1"/>
</dbReference>
<accession>A0A2W7P436</accession>
<dbReference type="InterPro" id="IPR012808">
    <property type="entry name" value="CHP02453"/>
</dbReference>
<organism evidence="1 2">
    <name type="scientific">Breznakibacter xylanolyticus</name>
    <dbReference type="NCBI Taxonomy" id="990"/>
    <lineage>
        <taxon>Bacteria</taxon>
        <taxon>Pseudomonadati</taxon>
        <taxon>Bacteroidota</taxon>
        <taxon>Bacteroidia</taxon>
        <taxon>Marinilabiliales</taxon>
        <taxon>Marinilabiliaceae</taxon>
        <taxon>Breznakibacter</taxon>
    </lineage>
</organism>
<dbReference type="OrthoDB" id="9794241at2"/>
<dbReference type="NCBIfam" id="TIGR02453">
    <property type="entry name" value="TIGR02453 family protein"/>
    <property type="match status" value="1"/>
</dbReference>
<dbReference type="PIRSF" id="PIRSF028451">
    <property type="entry name" value="UCP028451"/>
    <property type="match status" value="1"/>
</dbReference>
<protein>
    <submittedName>
        <fullName evidence="1">Uncharacterized protein (TIGR02453 family)</fullName>
    </submittedName>
</protein>
<reference evidence="1 2" key="1">
    <citation type="submission" date="2018-06" db="EMBL/GenBank/DDBJ databases">
        <title>Genomic Encyclopedia of Archaeal and Bacterial Type Strains, Phase II (KMG-II): from individual species to whole genera.</title>
        <authorList>
            <person name="Goeker M."/>
        </authorList>
    </citation>
    <scope>NUCLEOTIDE SEQUENCE [LARGE SCALE GENOMIC DNA]</scope>
    <source>
        <strain evidence="1 2">DSM 6779</strain>
    </source>
</reference>
<name>A0A2W7P436_9BACT</name>
<keyword evidence="2" id="KW-1185">Reference proteome</keyword>
<evidence type="ECO:0000313" key="1">
    <source>
        <dbReference type="EMBL" id="PZX18172.1"/>
    </source>
</evidence>